<evidence type="ECO:0000256" key="1">
    <source>
        <dbReference type="SAM" id="MobiDB-lite"/>
    </source>
</evidence>
<protein>
    <recommendedName>
        <fullName evidence="4">DRBM domain-containing protein</fullName>
    </recommendedName>
</protein>
<gene>
    <name evidence="2" type="ORF">B0T14DRAFT_427056</name>
</gene>
<name>A0AA40C3B9_9PEZI</name>
<keyword evidence="3" id="KW-1185">Reference proteome</keyword>
<dbReference type="EMBL" id="JAULSU010000003">
    <property type="protein sequence ID" value="KAK0623527.1"/>
    <property type="molecule type" value="Genomic_DNA"/>
</dbReference>
<reference evidence="2" key="1">
    <citation type="submission" date="2023-06" db="EMBL/GenBank/DDBJ databases">
        <title>Genome-scale phylogeny and comparative genomics of the fungal order Sordariales.</title>
        <authorList>
            <consortium name="Lawrence Berkeley National Laboratory"/>
            <person name="Hensen N."/>
            <person name="Bonometti L."/>
            <person name="Westerberg I."/>
            <person name="Brannstrom I.O."/>
            <person name="Guillou S."/>
            <person name="Cros-Aarteil S."/>
            <person name="Calhoun S."/>
            <person name="Haridas S."/>
            <person name="Kuo A."/>
            <person name="Mondo S."/>
            <person name="Pangilinan J."/>
            <person name="Riley R."/>
            <person name="Labutti K."/>
            <person name="Andreopoulos B."/>
            <person name="Lipzen A."/>
            <person name="Chen C."/>
            <person name="Yanf M."/>
            <person name="Daum C."/>
            <person name="Ng V."/>
            <person name="Clum A."/>
            <person name="Steindorff A."/>
            <person name="Ohm R."/>
            <person name="Martin F."/>
            <person name="Silar P."/>
            <person name="Natvig D."/>
            <person name="Lalanne C."/>
            <person name="Gautier V."/>
            <person name="Ament-Velasquez S.L."/>
            <person name="Kruys A."/>
            <person name="Hutchinson M.I."/>
            <person name="Powell A.J."/>
            <person name="Barry K."/>
            <person name="Miller A.N."/>
            <person name="Grigoriev I.V."/>
            <person name="Debuchy R."/>
            <person name="Gladieux P."/>
            <person name="Thoren M.H."/>
            <person name="Johannesson H."/>
        </authorList>
    </citation>
    <scope>NUCLEOTIDE SEQUENCE</scope>
    <source>
        <strain evidence="2">CBS 606.72</strain>
    </source>
</reference>
<evidence type="ECO:0008006" key="4">
    <source>
        <dbReference type="Google" id="ProtNLM"/>
    </source>
</evidence>
<comment type="caution">
    <text evidence="2">The sequence shown here is derived from an EMBL/GenBank/DDBJ whole genome shotgun (WGS) entry which is preliminary data.</text>
</comment>
<evidence type="ECO:0000313" key="3">
    <source>
        <dbReference type="Proteomes" id="UP001175000"/>
    </source>
</evidence>
<sequence>MAPADPIDFTDIKEWIAAYEANPQPSFLTPAQRKAILDLKASLVQDVAAPEIGEEDWVSALNSNSKRRGVEFQYEDVGANGQFKCFCNFKGPLAPERITFPREDCGFVAVDTKGTLDAPSFSKKKDARRYAAKSTVAWLLRQGEVVKFPKVGKKERSAVAERVVPVVLDKTVPLAAPKDGLSRSANTEDEVVAHPLPQTSPPAESKSANGDTLPGDTIEAPDETPDIPATVRVRELSKALGFQAPAYRFSTADNGQQGFYNGCADYGTDAFSFPSGIGYVTDCYSRNGTKEQIAAEVLKHLLVVQAKRKEKLDALTAEFSGDASGGATLK</sequence>
<accession>A0AA40C3B9</accession>
<organism evidence="2 3">
    <name type="scientific">Immersiella caudata</name>
    <dbReference type="NCBI Taxonomy" id="314043"/>
    <lineage>
        <taxon>Eukaryota</taxon>
        <taxon>Fungi</taxon>
        <taxon>Dikarya</taxon>
        <taxon>Ascomycota</taxon>
        <taxon>Pezizomycotina</taxon>
        <taxon>Sordariomycetes</taxon>
        <taxon>Sordariomycetidae</taxon>
        <taxon>Sordariales</taxon>
        <taxon>Lasiosphaeriaceae</taxon>
        <taxon>Immersiella</taxon>
    </lineage>
</organism>
<evidence type="ECO:0000313" key="2">
    <source>
        <dbReference type="EMBL" id="KAK0623527.1"/>
    </source>
</evidence>
<feature type="region of interest" description="Disordered" evidence="1">
    <location>
        <begin position="177"/>
        <end position="226"/>
    </location>
</feature>
<proteinExistence type="predicted"/>
<dbReference type="AlphaFoldDB" id="A0AA40C3B9"/>
<dbReference type="Proteomes" id="UP001175000">
    <property type="component" value="Unassembled WGS sequence"/>
</dbReference>